<keyword evidence="1" id="KW-0812">Transmembrane</keyword>
<feature type="transmembrane region" description="Helical" evidence="1">
    <location>
        <begin position="619"/>
        <end position="637"/>
    </location>
</feature>
<keyword evidence="1" id="KW-0472">Membrane</keyword>
<dbReference type="EMBL" id="WNKS01000011">
    <property type="protein sequence ID" value="MTV31900.1"/>
    <property type="molecule type" value="Genomic_DNA"/>
</dbReference>
<feature type="transmembrane region" description="Helical" evidence="1">
    <location>
        <begin position="254"/>
        <end position="273"/>
    </location>
</feature>
<feature type="domain" description="DUF2157" evidence="2">
    <location>
        <begin position="60"/>
        <end position="168"/>
    </location>
</feature>
<dbReference type="Proteomes" id="UP000439113">
    <property type="component" value="Unassembled WGS sequence"/>
</dbReference>
<feature type="transmembrane region" description="Helical" evidence="1">
    <location>
        <begin position="304"/>
        <end position="327"/>
    </location>
</feature>
<feature type="transmembrane region" description="Helical" evidence="1">
    <location>
        <begin position="347"/>
        <end position="367"/>
    </location>
</feature>
<evidence type="ECO:0000256" key="1">
    <source>
        <dbReference type="SAM" id="Phobius"/>
    </source>
</evidence>
<feature type="transmembrane region" description="Helical" evidence="1">
    <location>
        <begin position="144"/>
        <end position="161"/>
    </location>
</feature>
<feature type="transmembrane region" description="Helical" evidence="1">
    <location>
        <begin position="379"/>
        <end position="399"/>
    </location>
</feature>
<dbReference type="AlphaFoldDB" id="A0A6N8DMZ4"/>
<feature type="transmembrane region" description="Helical" evidence="1">
    <location>
        <begin position="644"/>
        <end position="662"/>
    </location>
</feature>
<feature type="domain" description="DUF4401" evidence="3">
    <location>
        <begin position="345"/>
        <end position="661"/>
    </location>
</feature>
<feature type="transmembrane region" description="Helical" evidence="1">
    <location>
        <begin position="222"/>
        <end position="242"/>
    </location>
</feature>
<dbReference type="Pfam" id="PF14345">
    <property type="entry name" value="GDYXXLXY"/>
    <property type="match status" value="1"/>
</dbReference>
<evidence type="ECO:0000313" key="5">
    <source>
        <dbReference type="Proteomes" id="UP000439113"/>
    </source>
</evidence>
<evidence type="ECO:0000259" key="3">
    <source>
        <dbReference type="Pfam" id="PF14351"/>
    </source>
</evidence>
<gene>
    <name evidence="4" type="ORF">GJ654_12980</name>
</gene>
<feature type="transmembrane region" description="Helical" evidence="1">
    <location>
        <begin position="92"/>
        <end position="112"/>
    </location>
</feature>
<evidence type="ECO:0000313" key="4">
    <source>
        <dbReference type="EMBL" id="MTV31900.1"/>
    </source>
</evidence>
<dbReference type="Pfam" id="PF09925">
    <property type="entry name" value="DUF2157"/>
    <property type="match status" value="1"/>
</dbReference>
<name>A0A6N8DMZ4_RHOAC</name>
<sequence>MTTSSGTFCAVLTMVLAPRSPHDLMTPIGQPSSWRAIATVQGYRRMEGVPLDPSTQIPARSLRLLVTVGAAALFAFGVFCWIAANWADFHRLTKIGVVGGLLLGSCVIAAGAPRARPPFLLLANGATGGVLALIGQIYPSGADAWQLFALWSALALPFALAARHDAVWVLWTLVAAAAIGLWRLQEHPELAFGEVLPSWGLALALAAFLCPQSPTRRLVGRANWSFRLASVSAIGLFAFVGLDGAINGAARGDAALLASLLVLVFASGALILLKPLDLGLLTCAFAAIDTLLIARILIVLDKSFTIPAVMLVAIAASAIVVGSVWVLRIIHLRTAASADEGGRSWPLAALSGLGALLAAFPLMMLYTLVFDALAKEPPFAALIGGATLAIAVFILRGGVAFGFRQMFGLIAAGVGMALVGYAALEWFDRDAGFALALLSALVAFAVPASWMRALFGFGAMGATVVGILAHLLGGPHIDGRTEAAVALASLAAAAGGGALAAGKPGASRARPFFVGWTTAGLLALMLLAGRPFLASAGAGEFGALADFFQSPWSGPAQIASILLGLAGVSVLLGRRADLRTPLGFAAAACAVALTFRSPTLGAALAIFACAILADLRALASAAAIAAIWIVSAFYYALDWPLTQKAYVLMALGAALGGVAFFTRLRDASTPTAPIGGAAVALIALGAAATAGLAGVTVREAETVLREGRIIFIALRPVDPRSLVQGDYMAIAFDTDHLPASNTGGETRAIADVDSRGVATLQRISAPGETVSPEQVIVKLRRKSGRWFVGSDAWFFEEGHGKDFVGAKFGQFRVGADGTLFLTGLADQNLRVLP</sequence>
<feature type="transmembrane region" description="Helical" evidence="1">
    <location>
        <begin position="406"/>
        <end position="424"/>
    </location>
</feature>
<protein>
    <submittedName>
        <fullName evidence="4">DUF4401 domain-containing protein</fullName>
    </submittedName>
</protein>
<feature type="transmembrane region" description="Helical" evidence="1">
    <location>
        <begin position="64"/>
        <end position="86"/>
    </location>
</feature>
<dbReference type="InterPro" id="IPR025833">
    <property type="entry name" value="GDYXXLXY"/>
</dbReference>
<keyword evidence="1" id="KW-1133">Transmembrane helix</keyword>
<feature type="transmembrane region" description="Helical" evidence="1">
    <location>
        <begin position="513"/>
        <end position="532"/>
    </location>
</feature>
<feature type="transmembrane region" description="Helical" evidence="1">
    <location>
        <begin position="430"/>
        <end position="446"/>
    </location>
</feature>
<feature type="transmembrane region" description="Helical" evidence="1">
    <location>
        <begin position="190"/>
        <end position="210"/>
    </location>
</feature>
<feature type="transmembrane region" description="Helical" evidence="1">
    <location>
        <begin position="280"/>
        <end position="298"/>
    </location>
</feature>
<feature type="transmembrane region" description="Helical" evidence="1">
    <location>
        <begin position="168"/>
        <end position="184"/>
    </location>
</feature>
<accession>A0A6N8DMZ4</accession>
<evidence type="ECO:0000259" key="2">
    <source>
        <dbReference type="Pfam" id="PF09925"/>
    </source>
</evidence>
<feature type="transmembrane region" description="Helical" evidence="1">
    <location>
        <begin position="119"/>
        <end position="138"/>
    </location>
</feature>
<feature type="transmembrane region" description="Helical" evidence="1">
    <location>
        <begin position="453"/>
        <end position="472"/>
    </location>
</feature>
<reference evidence="4 5" key="1">
    <citation type="submission" date="2019-11" db="EMBL/GenBank/DDBJ databases">
        <title>Whole-genome sequence of a Rhodoblastus acidophilus DSM 142.</title>
        <authorList>
            <person name="Kyndt J.A."/>
            <person name="Meyer T.E."/>
        </authorList>
    </citation>
    <scope>NUCLEOTIDE SEQUENCE [LARGE SCALE GENOMIC DNA]</scope>
    <source>
        <strain evidence="4 5">DSM 142</strain>
    </source>
</reference>
<feature type="transmembrane region" description="Helical" evidence="1">
    <location>
        <begin position="552"/>
        <end position="572"/>
    </location>
</feature>
<comment type="caution">
    <text evidence="4">The sequence shown here is derived from an EMBL/GenBank/DDBJ whole genome shotgun (WGS) entry which is preliminary data.</text>
</comment>
<feature type="transmembrane region" description="Helical" evidence="1">
    <location>
        <begin position="584"/>
        <end position="613"/>
    </location>
</feature>
<organism evidence="4 5">
    <name type="scientific">Rhodoblastus acidophilus</name>
    <name type="common">Rhodopseudomonas acidophila</name>
    <dbReference type="NCBI Taxonomy" id="1074"/>
    <lineage>
        <taxon>Bacteria</taxon>
        <taxon>Pseudomonadati</taxon>
        <taxon>Pseudomonadota</taxon>
        <taxon>Alphaproteobacteria</taxon>
        <taxon>Hyphomicrobiales</taxon>
        <taxon>Rhodoblastaceae</taxon>
        <taxon>Rhodoblastus</taxon>
    </lineage>
</organism>
<proteinExistence type="predicted"/>
<dbReference type="Pfam" id="PF14351">
    <property type="entry name" value="DUF4401"/>
    <property type="match status" value="1"/>
</dbReference>
<feature type="transmembrane region" description="Helical" evidence="1">
    <location>
        <begin position="674"/>
        <end position="695"/>
    </location>
</feature>
<dbReference type="InterPro" id="IPR018677">
    <property type="entry name" value="DUF2157"/>
</dbReference>
<dbReference type="InterPro" id="IPR025513">
    <property type="entry name" value="DUF4401"/>
</dbReference>
<dbReference type="OrthoDB" id="4868247at2"/>
<feature type="transmembrane region" description="Helical" evidence="1">
    <location>
        <begin position="484"/>
        <end position="501"/>
    </location>
</feature>